<dbReference type="OrthoDB" id="9804023at2"/>
<keyword evidence="3" id="KW-1185">Reference proteome</keyword>
<dbReference type="InterPro" id="IPR038765">
    <property type="entry name" value="Papain-like_cys_pep_sf"/>
</dbReference>
<feature type="domain" description="Transglutaminase-like" evidence="1">
    <location>
        <begin position="157"/>
        <end position="222"/>
    </location>
</feature>
<dbReference type="Gene3D" id="3.10.620.30">
    <property type="match status" value="1"/>
</dbReference>
<dbReference type="AlphaFoldDB" id="A0A5B8G065"/>
<dbReference type="SUPFAM" id="SSF54001">
    <property type="entry name" value="Cysteine proteinases"/>
    <property type="match status" value="1"/>
</dbReference>
<proteinExistence type="predicted"/>
<accession>A0A5B8G065</accession>
<gene>
    <name evidence="2" type="ORF">FDP22_11955</name>
</gene>
<dbReference type="KEGG" id="ppru:FDP22_11955"/>
<evidence type="ECO:0000313" key="2">
    <source>
        <dbReference type="EMBL" id="QDL92429.1"/>
    </source>
</evidence>
<dbReference type="Proteomes" id="UP000305888">
    <property type="component" value="Chromosome"/>
</dbReference>
<reference evidence="2 3" key="1">
    <citation type="submission" date="2019-06" db="EMBL/GenBank/DDBJ databases">
        <title>Genome sequence of Rhodobacteraceae bacterium D4M1.</title>
        <authorList>
            <person name="Cao J."/>
        </authorList>
    </citation>
    <scope>NUCLEOTIDE SEQUENCE [LARGE SCALE GENOMIC DNA]</scope>
    <source>
        <strain evidence="2 3">D4M1</strain>
    </source>
</reference>
<evidence type="ECO:0000313" key="3">
    <source>
        <dbReference type="Proteomes" id="UP000305888"/>
    </source>
</evidence>
<dbReference type="SMART" id="SM00460">
    <property type="entry name" value="TGc"/>
    <property type="match status" value="1"/>
</dbReference>
<dbReference type="EMBL" id="CP040818">
    <property type="protein sequence ID" value="QDL92429.1"/>
    <property type="molecule type" value="Genomic_DNA"/>
</dbReference>
<dbReference type="InterPro" id="IPR002931">
    <property type="entry name" value="Transglutaminase-like"/>
</dbReference>
<sequence>MRLSVRHRTTYTYDPEADRVALRLKLYPSTHSGQRVLDWSVSVNGDTVAPLVRDAYGDQIGLWNHMTPLGAAEIVASGTVEVTDTTGMIRDLPSHPPPGIFLRDTALTEPDAALLAFARAITAESELERAHSLSAAVTEAVEYRPGLTDAKTTAAQALALGAGVCQDHAHVFIAAARSIGIPARYVVGYLLTDDEENTLVETHAWAEAHVTGLGWIGFDPSNAVCPTDRYVRLSCGLDAPDAAPVNGNVLGQPDIGFDTDVTVIQGQQQQSQSQG</sequence>
<evidence type="ECO:0000259" key="1">
    <source>
        <dbReference type="SMART" id="SM00460"/>
    </source>
</evidence>
<dbReference type="InterPro" id="IPR013589">
    <property type="entry name" value="Bac_transglu_N"/>
</dbReference>
<dbReference type="Pfam" id="PF08379">
    <property type="entry name" value="Bact_transglu_N"/>
    <property type="match status" value="1"/>
</dbReference>
<organism evidence="2 3">
    <name type="scientific">Paroceanicella profunda</name>
    <dbReference type="NCBI Taxonomy" id="2579971"/>
    <lineage>
        <taxon>Bacteria</taxon>
        <taxon>Pseudomonadati</taxon>
        <taxon>Pseudomonadota</taxon>
        <taxon>Alphaproteobacteria</taxon>
        <taxon>Rhodobacterales</taxon>
        <taxon>Paracoccaceae</taxon>
        <taxon>Paroceanicella</taxon>
    </lineage>
</organism>
<dbReference type="Pfam" id="PF01841">
    <property type="entry name" value="Transglut_core"/>
    <property type="match status" value="1"/>
</dbReference>
<dbReference type="PANTHER" id="PTHR33490">
    <property type="entry name" value="BLR5614 PROTEIN-RELATED"/>
    <property type="match status" value="1"/>
</dbReference>
<protein>
    <submittedName>
        <fullName evidence="2">Transglutaminase family protein</fullName>
    </submittedName>
</protein>
<name>A0A5B8G065_9RHOB</name>
<dbReference type="PANTHER" id="PTHR33490:SF6">
    <property type="entry name" value="SLL1049 PROTEIN"/>
    <property type="match status" value="1"/>
</dbReference>